<organism evidence="2">
    <name type="scientific">marine metagenome</name>
    <dbReference type="NCBI Taxonomy" id="408172"/>
    <lineage>
        <taxon>unclassified sequences</taxon>
        <taxon>metagenomes</taxon>
        <taxon>ecological metagenomes</taxon>
    </lineage>
</organism>
<protein>
    <recommendedName>
        <fullName evidence="1">VOC domain-containing protein</fullName>
    </recommendedName>
</protein>
<dbReference type="Gene3D" id="3.10.180.10">
    <property type="entry name" value="2,3-Dihydroxybiphenyl 1,2-Dioxygenase, domain 1"/>
    <property type="match status" value="1"/>
</dbReference>
<dbReference type="CDD" id="cd06587">
    <property type="entry name" value="VOC"/>
    <property type="match status" value="1"/>
</dbReference>
<dbReference type="PROSITE" id="PS51819">
    <property type="entry name" value="VOC"/>
    <property type="match status" value="1"/>
</dbReference>
<dbReference type="InterPro" id="IPR029068">
    <property type="entry name" value="Glyas_Bleomycin-R_OHBP_Dase"/>
</dbReference>
<sequence length="145" mass="16437">MGDIKIEGVTHWSIPVNDLAESEEFYGGLLGLDAKGRLGNSMMSCFNVGDHNILLCERAEPVNDMAEKEQKVHHSFTVSPETLDKAFNEFKEKNVKIAYLTYRGQGFFTGRELYFFDPSGNRLELRDPTWHSGMPEPTLEEIYGS</sequence>
<gene>
    <name evidence="2" type="ORF">METZ01_LOCUS297114</name>
</gene>
<dbReference type="Pfam" id="PF00903">
    <property type="entry name" value="Glyoxalase"/>
    <property type="match status" value="1"/>
</dbReference>
<dbReference type="InterPro" id="IPR037523">
    <property type="entry name" value="VOC_core"/>
</dbReference>
<evidence type="ECO:0000313" key="2">
    <source>
        <dbReference type="EMBL" id="SVC44260.1"/>
    </source>
</evidence>
<accession>A0A382M6F9</accession>
<dbReference type="EMBL" id="UINC01091470">
    <property type="protein sequence ID" value="SVC44260.1"/>
    <property type="molecule type" value="Genomic_DNA"/>
</dbReference>
<proteinExistence type="predicted"/>
<reference evidence="2" key="1">
    <citation type="submission" date="2018-05" db="EMBL/GenBank/DDBJ databases">
        <authorList>
            <person name="Lanie J.A."/>
            <person name="Ng W.-L."/>
            <person name="Kazmierczak K.M."/>
            <person name="Andrzejewski T.M."/>
            <person name="Davidsen T.M."/>
            <person name="Wayne K.J."/>
            <person name="Tettelin H."/>
            <person name="Glass J.I."/>
            <person name="Rusch D."/>
            <person name="Podicherti R."/>
            <person name="Tsui H.-C.T."/>
            <person name="Winkler M.E."/>
        </authorList>
    </citation>
    <scope>NUCLEOTIDE SEQUENCE</scope>
</reference>
<dbReference type="AlphaFoldDB" id="A0A382M6F9"/>
<dbReference type="InterPro" id="IPR004360">
    <property type="entry name" value="Glyas_Fos-R_dOase_dom"/>
</dbReference>
<name>A0A382M6F9_9ZZZZ</name>
<evidence type="ECO:0000259" key="1">
    <source>
        <dbReference type="PROSITE" id="PS51819"/>
    </source>
</evidence>
<dbReference type="SUPFAM" id="SSF54593">
    <property type="entry name" value="Glyoxalase/Bleomycin resistance protein/Dihydroxybiphenyl dioxygenase"/>
    <property type="match status" value="1"/>
</dbReference>
<feature type="domain" description="VOC" evidence="1">
    <location>
        <begin position="8"/>
        <end position="128"/>
    </location>
</feature>